<evidence type="ECO:0000313" key="2">
    <source>
        <dbReference type="Proteomes" id="UP000886501"/>
    </source>
</evidence>
<evidence type="ECO:0000313" key="1">
    <source>
        <dbReference type="EMBL" id="KAF9643010.1"/>
    </source>
</evidence>
<comment type="caution">
    <text evidence="1">The sequence shown here is derived from an EMBL/GenBank/DDBJ whole genome shotgun (WGS) entry which is preliminary data.</text>
</comment>
<keyword evidence="2" id="KW-1185">Reference proteome</keyword>
<dbReference type="Proteomes" id="UP000886501">
    <property type="component" value="Unassembled WGS sequence"/>
</dbReference>
<reference evidence="1" key="2">
    <citation type="journal article" date="2020" name="Nat. Commun.">
        <title>Large-scale genome sequencing of mycorrhizal fungi provides insights into the early evolution of symbiotic traits.</title>
        <authorList>
            <person name="Miyauchi S."/>
            <person name="Kiss E."/>
            <person name="Kuo A."/>
            <person name="Drula E."/>
            <person name="Kohler A."/>
            <person name="Sanchez-Garcia M."/>
            <person name="Morin E."/>
            <person name="Andreopoulos B."/>
            <person name="Barry K.W."/>
            <person name="Bonito G."/>
            <person name="Buee M."/>
            <person name="Carver A."/>
            <person name="Chen C."/>
            <person name="Cichocki N."/>
            <person name="Clum A."/>
            <person name="Culley D."/>
            <person name="Crous P.W."/>
            <person name="Fauchery L."/>
            <person name="Girlanda M."/>
            <person name="Hayes R.D."/>
            <person name="Keri Z."/>
            <person name="LaButti K."/>
            <person name="Lipzen A."/>
            <person name="Lombard V."/>
            <person name="Magnuson J."/>
            <person name="Maillard F."/>
            <person name="Murat C."/>
            <person name="Nolan M."/>
            <person name="Ohm R.A."/>
            <person name="Pangilinan J."/>
            <person name="Pereira M.F."/>
            <person name="Perotto S."/>
            <person name="Peter M."/>
            <person name="Pfister S."/>
            <person name="Riley R."/>
            <person name="Sitrit Y."/>
            <person name="Stielow J.B."/>
            <person name="Szollosi G."/>
            <person name="Zifcakova L."/>
            <person name="Stursova M."/>
            <person name="Spatafora J.W."/>
            <person name="Tedersoo L."/>
            <person name="Vaario L.M."/>
            <person name="Yamada A."/>
            <person name="Yan M."/>
            <person name="Wang P."/>
            <person name="Xu J."/>
            <person name="Bruns T."/>
            <person name="Baldrian P."/>
            <person name="Vilgalys R."/>
            <person name="Dunand C."/>
            <person name="Henrissat B."/>
            <person name="Grigoriev I.V."/>
            <person name="Hibbett D."/>
            <person name="Nagy L.G."/>
            <person name="Martin F.M."/>
        </authorList>
    </citation>
    <scope>NUCLEOTIDE SEQUENCE</scope>
    <source>
        <strain evidence="1">P2</strain>
    </source>
</reference>
<protein>
    <submittedName>
        <fullName evidence="1">Uncharacterized protein</fullName>
    </submittedName>
</protein>
<name>A0ACB6YZW1_THEGA</name>
<gene>
    <name evidence="1" type="ORF">BDM02DRAFT_3192325</name>
</gene>
<dbReference type="EMBL" id="MU118300">
    <property type="protein sequence ID" value="KAF9643010.1"/>
    <property type="molecule type" value="Genomic_DNA"/>
</dbReference>
<reference evidence="1" key="1">
    <citation type="submission" date="2019-10" db="EMBL/GenBank/DDBJ databases">
        <authorList>
            <consortium name="DOE Joint Genome Institute"/>
            <person name="Kuo A."/>
            <person name="Miyauchi S."/>
            <person name="Kiss E."/>
            <person name="Drula E."/>
            <person name="Kohler A."/>
            <person name="Sanchez-Garcia M."/>
            <person name="Andreopoulos B."/>
            <person name="Barry K.W."/>
            <person name="Bonito G."/>
            <person name="Buee M."/>
            <person name="Carver A."/>
            <person name="Chen C."/>
            <person name="Cichocki N."/>
            <person name="Clum A."/>
            <person name="Culley D."/>
            <person name="Crous P.W."/>
            <person name="Fauchery L."/>
            <person name="Girlanda M."/>
            <person name="Hayes R."/>
            <person name="Keri Z."/>
            <person name="Labutti K."/>
            <person name="Lipzen A."/>
            <person name="Lombard V."/>
            <person name="Magnuson J."/>
            <person name="Maillard F."/>
            <person name="Morin E."/>
            <person name="Murat C."/>
            <person name="Nolan M."/>
            <person name="Ohm R."/>
            <person name="Pangilinan J."/>
            <person name="Pereira M."/>
            <person name="Perotto S."/>
            <person name="Peter M."/>
            <person name="Riley R."/>
            <person name="Sitrit Y."/>
            <person name="Stielow B."/>
            <person name="Szollosi G."/>
            <person name="Zifcakova L."/>
            <person name="Stursova M."/>
            <person name="Spatafora J.W."/>
            <person name="Tedersoo L."/>
            <person name="Vaario L.-M."/>
            <person name="Yamada A."/>
            <person name="Yan M."/>
            <person name="Wang P."/>
            <person name="Xu J."/>
            <person name="Bruns T."/>
            <person name="Baldrian P."/>
            <person name="Vilgalys R."/>
            <person name="Henrissat B."/>
            <person name="Grigoriev I.V."/>
            <person name="Hibbett D."/>
            <person name="Nagy L.G."/>
            <person name="Martin F.M."/>
        </authorList>
    </citation>
    <scope>NUCLEOTIDE SEQUENCE</scope>
    <source>
        <strain evidence="1">P2</strain>
    </source>
</reference>
<proteinExistence type="predicted"/>
<sequence length="101" mass="11168">MSSSSTNNTESYSGQSFSISQLLYVAKKKLQGTTLGRRIVTTLTQTEVDALEQDTLEVLNLVHSVIVLSSVILLYLQYTLICAQTLEGNTKRRVSLMEAPK</sequence>
<organism evidence="1 2">
    <name type="scientific">Thelephora ganbajun</name>
    <name type="common">Ganba fungus</name>
    <dbReference type="NCBI Taxonomy" id="370292"/>
    <lineage>
        <taxon>Eukaryota</taxon>
        <taxon>Fungi</taxon>
        <taxon>Dikarya</taxon>
        <taxon>Basidiomycota</taxon>
        <taxon>Agaricomycotina</taxon>
        <taxon>Agaricomycetes</taxon>
        <taxon>Thelephorales</taxon>
        <taxon>Thelephoraceae</taxon>
        <taxon>Thelephora</taxon>
    </lineage>
</organism>
<accession>A0ACB6YZW1</accession>